<dbReference type="Proteomes" id="UP000234752">
    <property type="component" value="Chromosome eg_1"/>
</dbReference>
<protein>
    <submittedName>
        <fullName evidence="1">Aldose 1-epimerase</fullName>
    </submittedName>
</protein>
<dbReference type="AlphaFoldDB" id="A0A2K9NA77"/>
<evidence type="ECO:0000313" key="2">
    <source>
        <dbReference type="Proteomes" id="UP000234752"/>
    </source>
</evidence>
<organism evidence="1 2">
    <name type="scientific">Niveispirillum cyanobacteriorum</name>
    <dbReference type="NCBI Taxonomy" id="1612173"/>
    <lineage>
        <taxon>Bacteria</taxon>
        <taxon>Pseudomonadati</taxon>
        <taxon>Pseudomonadota</taxon>
        <taxon>Alphaproteobacteria</taxon>
        <taxon>Rhodospirillales</taxon>
        <taxon>Azospirillaceae</taxon>
        <taxon>Niveispirillum</taxon>
    </lineage>
</organism>
<gene>
    <name evidence="1" type="ORF">C0V82_01520</name>
</gene>
<sequence length="316" mass="33877">MAGDPARTGAGGTGHHRSVLTMAAIITLAAGGMRAEVAPAIGGALLSLSRDGADIMRPTPADAVATGQVRRTACYPMLPYANRIADGRFLFAGRWHHVPRNTPDINHPLHGLGWQREWVVDEQSDTHVHLRLSYQPATVGQADWPYPFTARMAYRLDDASLEIGLDLTNDSQGMAPAGAGLHPFFRRGAGTMLRFSSLSHWRSGADGLPEKVIMPPDPDFRHGRHLDDSVVDGDFPGWAGIAHMTGSVPGLLVSLRADRIFGTLRVYTPVGRDFFAVEPVTHGANALNQPELPPMTILAPGASLSGTVRINAEPLA</sequence>
<dbReference type="CDD" id="cd09021">
    <property type="entry name" value="Aldose_epim_Ec_YphB"/>
    <property type="match status" value="1"/>
</dbReference>
<dbReference type="EMBL" id="CP025611">
    <property type="protein sequence ID" value="AUN29075.1"/>
    <property type="molecule type" value="Genomic_DNA"/>
</dbReference>
<dbReference type="InterPro" id="IPR011013">
    <property type="entry name" value="Gal_mutarotase_sf_dom"/>
</dbReference>
<dbReference type="KEGG" id="ncb:C0V82_01520"/>
<dbReference type="GO" id="GO:0016853">
    <property type="term" value="F:isomerase activity"/>
    <property type="evidence" value="ECO:0007669"/>
    <property type="project" value="InterPro"/>
</dbReference>
<proteinExistence type="predicted"/>
<name>A0A2K9NA77_9PROT</name>
<reference evidence="1 2" key="1">
    <citation type="submission" date="2017-12" db="EMBL/GenBank/DDBJ databases">
        <title>Genomes of bacteria within cyanobacterial aggregates.</title>
        <authorList>
            <person name="Cai H."/>
        </authorList>
    </citation>
    <scope>NUCLEOTIDE SEQUENCE [LARGE SCALE GENOMIC DNA]</scope>
    <source>
        <strain evidence="1 2">TH16</strain>
    </source>
</reference>
<dbReference type="GO" id="GO:0030246">
    <property type="term" value="F:carbohydrate binding"/>
    <property type="evidence" value="ECO:0007669"/>
    <property type="project" value="InterPro"/>
</dbReference>
<dbReference type="Pfam" id="PF01263">
    <property type="entry name" value="Aldose_epim"/>
    <property type="match status" value="1"/>
</dbReference>
<keyword evidence="2" id="KW-1185">Reference proteome</keyword>
<evidence type="ECO:0000313" key="1">
    <source>
        <dbReference type="EMBL" id="AUN29075.1"/>
    </source>
</evidence>
<dbReference type="Gene3D" id="2.70.98.10">
    <property type="match status" value="1"/>
</dbReference>
<accession>A0A2K9NA77</accession>
<dbReference type="InterPro" id="IPR008183">
    <property type="entry name" value="Aldose_1/G6P_1-epimerase"/>
</dbReference>
<dbReference type="InterPro" id="IPR014718">
    <property type="entry name" value="GH-type_carb-bd"/>
</dbReference>
<dbReference type="SUPFAM" id="SSF74650">
    <property type="entry name" value="Galactose mutarotase-like"/>
    <property type="match status" value="1"/>
</dbReference>
<dbReference type="GO" id="GO:0005975">
    <property type="term" value="P:carbohydrate metabolic process"/>
    <property type="evidence" value="ECO:0007669"/>
    <property type="project" value="InterPro"/>
</dbReference>